<dbReference type="EMBL" id="BAABZQ010000001">
    <property type="protein sequence ID" value="GAA6501551.1"/>
    <property type="molecule type" value="Genomic_DNA"/>
</dbReference>
<dbReference type="InterPro" id="IPR025051">
    <property type="entry name" value="DUF3990"/>
</dbReference>
<dbReference type="Proteomes" id="UP001600941">
    <property type="component" value="Unassembled WGS sequence"/>
</dbReference>
<reference evidence="1 2" key="1">
    <citation type="submission" date="2024-04" db="EMBL/GenBank/DDBJ databases">
        <title>Defined microbial consortia suppress multidrug-resistant proinflammatory Enterobacteriaceae via ecological control.</title>
        <authorList>
            <person name="Furuichi M."/>
            <person name="Kawaguchi T."/>
            <person name="Pust M."/>
            <person name="Yasuma K."/>
            <person name="Plichta D."/>
            <person name="Hasegawa N."/>
            <person name="Ohya T."/>
            <person name="Bhattarai S."/>
            <person name="Sasajima S."/>
            <person name="Aoto Y."/>
            <person name="Tuganbaev T."/>
            <person name="Yaginuma M."/>
            <person name="Ueda M."/>
            <person name="Okahashi N."/>
            <person name="Amafuji K."/>
            <person name="Kiridooshi Y."/>
            <person name="Sugita K."/>
            <person name="Strazar M."/>
            <person name="Skelly A."/>
            <person name="Suda W."/>
            <person name="Hattori M."/>
            <person name="Nakamoto N."/>
            <person name="Caballero S."/>
            <person name="Norman J."/>
            <person name="Olle B."/>
            <person name="Tanoue T."/>
            <person name="Arita M."/>
            <person name="Bucci V."/>
            <person name="Atarashi K."/>
            <person name="Xavier R."/>
            <person name="Honda K."/>
        </authorList>
    </citation>
    <scope>NUCLEOTIDE SEQUENCE [LARGE SCALE GENOMIC DNA]</scope>
    <source>
        <strain evidence="2">k34-0107-D12</strain>
    </source>
</reference>
<evidence type="ECO:0000313" key="2">
    <source>
        <dbReference type="Proteomes" id="UP001600941"/>
    </source>
</evidence>
<keyword evidence="2" id="KW-1185">Reference proteome</keyword>
<accession>A0ABQ0BYD6</accession>
<proteinExistence type="predicted"/>
<gene>
    <name evidence="1" type="ORF">K340107D12_43670</name>
</gene>
<protein>
    <submittedName>
        <fullName evidence="1">DUF3990 domain-containing protein</fullName>
    </submittedName>
</protein>
<dbReference type="RefSeq" id="WP_033142991.1">
    <property type="nucleotide sequence ID" value="NZ_AP031413.1"/>
</dbReference>
<comment type="caution">
    <text evidence="1">The sequence shown here is derived from an EMBL/GenBank/DDBJ whole genome shotgun (WGS) entry which is preliminary data.</text>
</comment>
<organism evidence="1 2">
    <name type="scientific">Blautia parvula</name>
    <dbReference type="NCBI Taxonomy" id="2877527"/>
    <lineage>
        <taxon>Bacteria</taxon>
        <taxon>Bacillati</taxon>
        <taxon>Bacillota</taxon>
        <taxon>Clostridia</taxon>
        <taxon>Lachnospirales</taxon>
        <taxon>Lachnospiraceae</taxon>
        <taxon>Blautia</taxon>
    </lineage>
</organism>
<dbReference type="Pfam" id="PF13151">
    <property type="entry name" value="DUF3990"/>
    <property type="match status" value="1"/>
</dbReference>
<evidence type="ECO:0000313" key="1">
    <source>
        <dbReference type="EMBL" id="GAA6501551.1"/>
    </source>
</evidence>
<name>A0ABQ0BYD6_9FIRM</name>
<sequence>MILYHGSFTEVRKPDISYSRDTLDFGKGFYVTPIYEQAKKWSLRFKRKKGKSVISWYELDEKKLRHEARIKEFSSYSEEWLDYIITCRGGMNTGQYDIIIGGVANDKVFDTIELFFDGLIDKNMAIQRLKYEKPNLQYCICSQEILDKYLIYQKSEVL</sequence>